<organism evidence="8 9">
    <name type="scientific">Saitoella complicata (strain BCRC 22490 / CBS 7301 / JCM 7358 / NBRC 10748 / NRRL Y-17804)</name>
    <dbReference type="NCBI Taxonomy" id="698492"/>
    <lineage>
        <taxon>Eukaryota</taxon>
        <taxon>Fungi</taxon>
        <taxon>Dikarya</taxon>
        <taxon>Ascomycota</taxon>
        <taxon>Taphrinomycotina</taxon>
        <taxon>Taphrinomycotina incertae sedis</taxon>
        <taxon>Saitoella</taxon>
    </lineage>
</organism>
<dbReference type="InterPro" id="IPR013785">
    <property type="entry name" value="Aldolase_TIM"/>
</dbReference>
<evidence type="ECO:0000313" key="9">
    <source>
        <dbReference type="Proteomes" id="UP000033140"/>
    </source>
</evidence>
<dbReference type="GO" id="GO:0050661">
    <property type="term" value="F:NADP binding"/>
    <property type="evidence" value="ECO:0007669"/>
    <property type="project" value="InterPro"/>
</dbReference>
<keyword evidence="6" id="KW-0732">Signal</keyword>
<comment type="cofactor">
    <cofactor evidence="1">
        <name>FMN</name>
        <dbReference type="ChEBI" id="CHEBI:58210"/>
    </cofactor>
</comment>
<evidence type="ECO:0000256" key="5">
    <source>
        <dbReference type="ARBA" id="ARBA00023002"/>
    </source>
</evidence>
<feature type="domain" description="NADH:flavin oxidoreductase/NADH oxidase N-terminal" evidence="7">
    <location>
        <begin position="67"/>
        <end position="408"/>
    </location>
</feature>
<evidence type="ECO:0000313" key="8">
    <source>
        <dbReference type="EMBL" id="GAO47687.1"/>
    </source>
</evidence>
<dbReference type="GO" id="GO:0003959">
    <property type="term" value="F:NADPH dehydrogenase activity"/>
    <property type="evidence" value="ECO:0007669"/>
    <property type="project" value="InterPro"/>
</dbReference>
<reference evidence="8 9" key="1">
    <citation type="journal article" date="2011" name="J. Gen. Appl. Microbiol.">
        <title>Draft genome sequencing of the enigmatic yeast Saitoella complicata.</title>
        <authorList>
            <person name="Nishida H."/>
            <person name="Hamamoto M."/>
            <person name="Sugiyama J."/>
        </authorList>
    </citation>
    <scope>NUCLEOTIDE SEQUENCE [LARGE SCALE GENOMIC DNA]</scope>
    <source>
        <strain evidence="8 9">NRRL Y-17804</strain>
    </source>
</reference>
<keyword evidence="9" id="KW-1185">Reference proteome</keyword>
<dbReference type="Proteomes" id="UP000033140">
    <property type="component" value="Unassembled WGS sequence"/>
</dbReference>
<dbReference type="GO" id="GO:0010181">
    <property type="term" value="F:FMN binding"/>
    <property type="evidence" value="ECO:0007669"/>
    <property type="project" value="InterPro"/>
</dbReference>
<gene>
    <name evidence="8" type="ORF">G7K_1886-t1</name>
</gene>
<keyword evidence="2" id="KW-0285">Flavoprotein</keyword>
<dbReference type="Gene3D" id="3.20.20.70">
    <property type="entry name" value="Aldolase class I"/>
    <property type="match status" value="1"/>
</dbReference>
<evidence type="ECO:0000256" key="4">
    <source>
        <dbReference type="ARBA" id="ARBA00022857"/>
    </source>
</evidence>
<comment type="caution">
    <text evidence="8">The sequence shown here is derived from an EMBL/GenBank/DDBJ whole genome shotgun (WGS) entry which is preliminary data.</text>
</comment>
<keyword evidence="4" id="KW-0521">NADP</keyword>
<feature type="chain" id="PRO_5002430550" description="NADH:flavin oxidoreductase/NADH oxidase N-terminal domain-containing protein" evidence="6">
    <location>
        <begin position="30"/>
        <end position="424"/>
    </location>
</feature>
<evidence type="ECO:0000256" key="3">
    <source>
        <dbReference type="ARBA" id="ARBA00022643"/>
    </source>
</evidence>
<dbReference type="CDD" id="cd02932">
    <property type="entry name" value="OYE_YqiM_FMN"/>
    <property type="match status" value="1"/>
</dbReference>
<dbReference type="Pfam" id="PF00724">
    <property type="entry name" value="Oxidored_FMN"/>
    <property type="match status" value="1"/>
</dbReference>
<sequence>MKHNRRTKALPRAPLLLLLPHLHIHLIHPRKMTTINKAAPNTPYYTPAQEPPAGTFLPTPGKPCPTLFKPLKIKNTTFNNRFWVSPMCQYSADDGHMTDYHLVHLGAIAMRGPGFTMIEATAVTPEGRITPQDVGLWKDEQIAGVKKVADFVKSQGQVVGMQIAHAGRKGSTLAPWLGTAVAPEGEGQGFAKDVIAPSAEAWDENHATPKEMSLDDIEKIKQAFVVTAKRAIKAGVQVIEIHGAHGYLLHEFVSPATNHRTDQYGGSFDNRIRLSLEICEAVKAAIPAETPLFYRVSATDWLEPGKGWDLDQSIELAKRLHSIGIDLLDVSSGGNHCAQQINAHPGFQVPFATAIKKAVPGLLVGAVGLIVTSEMARDVVEKEEADVVFVAREFLRDPSFVLRCAHELGVEVKWPNQYHRAQFH</sequence>
<evidence type="ECO:0000256" key="1">
    <source>
        <dbReference type="ARBA" id="ARBA00001917"/>
    </source>
</evidence>
<evidence type="ECO:0000256" key="6">
    <source>
        <dbReference type="SAM" id="SignalP"/>
    </source>
</evidence>
<dbReference type="STRING" id="698492.A0A0E9NCU5"/>
<proteinExistence type="predicted"/>
<reference evidence="8 9" key="3">
    <citation type="journal article" date="2015" name="Genome Announc.">
        <title>Draft Genome Sequence of the Archiascomycetous Yeast Saitoella complicata.</title>
        <authorList>
            <person name="Yamauchi K."/>
            <person name="Kondo S."/>
            <person name="Hamamoto M."/>
            <person name="Takahashi Y."/>
            <person name="Ogura Y."/>
            <person name="Hayashi T."/>
            <person name="Nishida H."/>
        </authorList>
    </citation>
    <scope>NUCLEOTIDE SEQUENCE [LARGE SCALE GENOMIC DNA]</scope>
    <source>
        <strain evidence="8 9">NRRL Y-17804</strain>
    </source>
</reference>
<evidence type="ECO:0000256" key="2">
    <source>
        <dbReference type="ARBA" id="ARBA00022630"/>
    </source>
</evidence>
<feature type="signal peptide" evidence="6">
    <location>
        <begin position="1"/>
        <end position="29"/>
    </location>
</feature>
<keyword evidence="5" id="KW-0560">Oxidoreductase</keyword>
<dbReference type="InterPro" id="IPR001155">
    <property type="entry name" value="OxRdtase_FMN_N"/>
</dbReference>
<dbReference type="PANTHER" id="PTHR43303:SF4">
    <property type="entry name" value="NADPH DEHYDROGENASE C23G7.10C-RELATED"/>
    <property type="match status" value="1"/>
</dbReference>
<accession>A0A0E9NCU5</accession>
<dbReference type="SUPFAM" id="SSF51395">
    <property type="entry name" value="FMN-linked oxidoreductases"/>
    <property type="match status" value="1"/>
</dbReference>
<name>A0A0E9NCU5_SAICN</name>
<dbReference type="OMA" id="IANDYME"/>
<dbReference type="InterPro" id="IPR044152">
    <property type="entry name" value="YqjM-like"/>
</dbReference>
<protein>
    <recommendedName>
        <fullName evidence="7">NADH:flavin oxidoreductase/NADH oxidase N-terminal domain-containing protein</fullName>
    </recommendedName>
</protein>
<dbReference type="EMBL" id="BACD03000010">
    <property type="protein sequence ID" value="GAO47687.1"/>
    <property type="molecule type" value="Genomic_DNA"/>
</dbReference>
<reference evidence="8 9" key="2">
    <citation type="journal article" date="2014" name="J. Gen. Appl. Microbiol.">
        <title>The early diverging ascomycetous budding yeast Saitoella complicata has three histone deacetylases belonging to the Clr6, Hos2, and Rpd3 lineages.</title>
        <authorList>
            <person name="Nishida H."/>
            <person name="Matsumoto T."/>
            <person name="Kondo S."/>
            <person name="Hamamoto M."/>
            <person name="Yoshikawa H."/>
        </authorList>
    </citation>
    <scope>NUCLEOTIDE SEQUENCE [LARGE SCALE GENOMIC DNA]</scope>
    <source>
        <strain evidence="8 9">NRRL Y-17804</strain>
    </source>
</reference>
<dbReference type="AlphaFoldDB" id="A0A0E9NCU5"/>
<evidence type="ECO:0000259" key="7">
    <source>
        <dbReference type="Pfam" id="PF00724"/>
    </source>
</evidence>
<dbReference type="PANTHER" id="PTHR43303">
    <property type="entry name" value="NADPH DEHYDROGENASE C23G7.10C-RELATED"/>
    <property type="match status" value="1"/>
</dbReference>
<keyword evidence="3" id="KW-0288">FMN</keyword>